<reference evidence="2 3" key="1">
    <citation type="submission" date="2015-06" db="EMBL/GenBank/DDBJ databases">
        <title>Draft genome of the ant-associated black yeast Phialophora attae CBS 131958.</title>
        <authorList>
            <person name="Moreno L.F."/>
            <person name="Stielow B.J."/>
            <person name="de Hoog S."/>
            <person name="Vicente V.A."/>
            <person name="Weiss V.A."/>
            <person name="de Vries M."/>
            <person name="Cruz L.M."/>
            <person name="Souza E.M."/>
        </authorList>
    </citation>
    <scope>NUCLEOTIDE SEQUENCE [LARGE SCALE GENOMIC DNA]</scope>
    <source>
        <strain evidence="2 3">CBS 131958</strain>
    </source>
</reference>
<gene>
    <name evidence="2" type="ORF">AB675_4414</name>
</gene>
<dbReference type="GeneID" id="28736432"/>
<feature type="compositionally biased region" description="Basic residues" evidence="1">
    <location>
        <begin position="13"/>
        <end position="22"/>
    </location>
</feature>
<feature type="compositionally biased region" description="Basic and acidic residues" evidence="1">
    <location>
        <begin position="91"/>
        <end position="134"/>
    </location>
</feature>
<evidence type="ECO:0000313" key="2">
    <source>
        <dbReference type="EMBL" id="KPI36593.1"/>
    </source>
</evidence>
<proteinExistence type="predicted"/>
<dbReference type="Proteomes" id="UP000038010">
    <property type="component" value="Unassembled WGS sequence"/>
</dbReference>
<name>A0A0N1GZH7_9EURO</name>
<organism evidence="2 3">
    <name type="scientific">Cyphellophora attinorum</name>
    <dbReference type="NCBI Taxonomy" id="1664694"/>
    <lineage>
        <taxon>Eukaryota</taxon>
        <taxon>Fungi</taxon>
        <taxon>Dikarya</taxon>
        <taxon>Ascomycota</taxon>
        <taxon>Pezizomycotina</taxon>
        <taxon>Eurotiomycetes</taxon>
        <taxon>Chaetothyriomycetidae</taxon>
        <taxon>Chaetothyriales</taxon>
        <taxon>Cyphellophoraceae</taxon>
        <taxon>Cyphellophora</taxon>
    </lineage>
</organism>
<dbReference type="RefSeq" id="XP_017996556.1">
    <property type="nucleotide sequence ID" value="XM_018144552.1"/>
</dbReference>
<evidence type="ECO:0000313" key="3">
    <source>
        <dbReference type="Proteomes" id="UP000038010"/>
    </source>
</evidence>
<protein>
    <submittedName>
        <fullName evidence="2">Uncharacterized protein</fullName>
    </submittedName>
</protein>
<comment type="caution">
    <text evidence="2">The sequence shown here is derived from an EMBL/GenBank/DDBJ whole genome shotgun (WGS) entry which is preliminary data.</text>
</comment>
<sequence>MSSLSLGPLLSPIRKKSTKSRRVPPNAVDCSNHIDLDDAADLPSPTKRVRLASHDSTPPAGRVRLASPDFGPPTKRPRLASQPKQVAPKQSVDEHKEWEDDYKQRNEEYKRRDEEYKRRDLERQGRVEANKAGK</sequence>
<dbReference type="VEuPathDB" id="FungiDB:AB675_4414"/>
<evidence type="ECO:0000256" key="1">
    <source>
        <dbReference type="SAM" id="MobiDB-lite"/>
    </source>
</evidence>
<accession>A0A0N1GZH7</accession>
<feature type="compositionally biased region" description="Low complexity" evidence="1">
    <location>
        <begin position="1"/>
        <end position="12"/>
    </location>
</feature>
<keyword evidence="3" id="KW-1185">Reference proteome</keyword>
<feature type="region of interest" description="Disordered" evidence="1">
    <location>
        <begin position="1"/>
        <end position="134"/>
    </location>
</feature>
<dbReference type="EMBL" id="LFJN01000030">
    <property type="protein sequence ID" value="KPI36593.1"/>
    <property type="molecule type" value="Genomic_DNA"/>
</dbReference>
<dbReference type="AlphaFoldDB" id="A0A0N1GZH7"/>